<protein>
    <submittedName>
        <fullName evidence="2">Glycine-rich cell wall structural protein 2-like</fullName>
    </submittedName>
</protein>
<organism evidence="2">
    <name type="scientific">Diabrotica virgifera virgifera</name>
    <name type="common">western corn rootworm</name>
    <dbReference type="NCBI Taxonomy" id="50390"/>
    <lineage>
        <taxon>Eukaryota</taxon>
        <taxon>Metazoa</taxon>
        <taxon>Ecdysozoa</taxon>
        <taxon>Arthropoda</taxon>
        <taxon>Hexapoda</taxon>
        <taxon>Insecta</taxon>
        <taxon>Pterygota</taxon>
        <taxon>Neoptera</taxon>
        <taxon>Endopterygota</taxon>
        <taxon>Coleoptera</taxon>
        <taxon>Polyphaga</taxon>
        <taxon>Cucujiformia</taxon>
        <taxon>Chrysomeloidea</taxon>
        <taxon>Chrysomelidae</taxon>
        <taxon>Galerucinae</taxon>
        <taxon>Diabroticina</taxon>
        <taxon>Diabroticites</taxon>
        <taxon>Diabrotica</taxon>
    </lineage>
</organism>
<dbReference type="RefSeq" id="XP_028151992.1">
    <property type="nucleotide sequence ID" value="XM_028296191.1"/>
</dbReference>
<dbReference type="InParanoid" id="A0A6P7H0M1"/>
<gene>
    <name evidence="2" type="primary">LOC114345368</name>
</gene>
<proteinExistence type="predicted"/>
<evidence type="ECO:0000313" key="2">
    <source>
        <dbReference type="RefSeq" id="XP_028151992.1"/>
    </source>
</evidence>
<feature type="chain" id="PRO_5027982570" evidence="1">
    <location>
        <begin position="33"/>
        <end position="80"/>
    </location>
</feature>
<name>A0A6P7H0M1_DIAVI</name>
<evidence type="ECO:0000256" key="1">
    <source>
        <dbReference type="SAM" id="SignalP"/>
    </source>
</evidence>
<sequence length="80" mass="7903">MCHLDENVSNTSKMKYFVFICALFLILGTTLAQQKQGPPNGKGGGNGGGLYAGDRLGGARMGLGVSAGAGGNAGGSAGKK</sequence>
<accession>A0A6P7H0M1</accession>
<reference evidence="2" key="1">
    <citation type="submission" date="2025-08" db="UniProtKB">
        <authorList>
            <consortium name="RefSeq"/>
        </authorList>
    </citation>
    <scope>IDENTIFICATION</scope>
    <source>
        <tissue evidence="2">Whole insect</tissue>
    </source>
</reference>
<dbReference type="AlphaFoldDB" id="A0A6P7H0M1"/>
<feature type="signal peptide" evidence="1">
    <location>
        <begin position="1"/>
        <end position="32"/>
    </location>
</feature>
<keyword evidence="1" id="KW-0732">Signal</keyword>